<sequence>AMYPEWFTKLIILQIAFYLAKPVTAGHQRADPLYRKLKDMWLASLNVAKAANGMEDVDVNKDNIRDDKGNSDILNASVSTLTGGRTVVDRISVLDTD</sequence>
<protein>
    <submittedName>
        <fullName evidence="1">Uncharacterized protein</fullName>
    </submittedName>
</protein>
<dbReference type="EMBL" id="BARV01007746">
    <property type="protein sequence ID" value="GAI12169.1"/>
    <property type="molecule type" value="Genomic_DNA"/>
</dbReference>
<evidence type="ECO:0000313" key="1">
    <source>
        <dbReference type="EMBL" id="GAI12169.1"/>
    </source>
</evidence>
<name>X1N0P2_9ZZZZ</name>
<feature type="non-terminal residue" evidence="1">
    <location>
        <position position="1"/>
    </location>
</feature>
<comment type="caution">
    <text evidence="1">The sequence shown here is derived from an EMBL/GenBank/DDBJ whole genome shotgun (WGS) entry which is preliminary data.</text>
</comment>
<reference evidence="1" key="1">
    <citation type="journal article" date="2014" name="Front. Microbiol.">
        <title>High frequency of phylogenetically diverse reductive dehalogenase-homologous genes in deep subseafloor sedimentary metagenomes.</title>
        <authorList>
            <person name="Kawai M."/>
            <person name="Futagami T."/>
            <person name="Toyoda A."/>
            <person name="Takaki Y."/>
            <person name="Nishi S."/>
            <person name="Hori S."/>
            <person name="Arai W."/>
            <person name="Tsubouchi T."/>
            <person name="Morono Y."/>
            <person name="Uchiyama I."/>
            <person name="Ito T."/>
            <person name="Fujiyama A."/>
            <person name="Inagaki F."/>
            <person name="Takami H."/>
        </authorList>
    </citation>
    <scope>NUCLEOTIDE SEQUENCE</scope>
    <source>
        <strain evidence="1">Expedition CK06-06</strain>
    </source>
</reference>
<accession>X1N0P2</accession>
<proteinExistence type="predicted"/>
<dbReference type="AlphaFoldDB" id="X1N0P2"/>
<gene>
    <name evidence="1" type="ORF">S06H3_15720</name>
</gene>
<organism evidence="1">
    <name type="scientific">marine sediment metagenome</name>
    <dbReference type="NCBI Taxonomy" id="412755"/>
    <lineage>
        <taxon>unclassified sequences</taxon>
        <taxon>metagenomes</taxon>
        <taxon>ecological metagenomes</taxon>
    </lineage>
</organism>